<dbReference type="Pfam" id="PF01203">
    <property type="entry name" value="T2SSN"/>
    <property type="match status" value="1"/>
</dbReference>
<evidence type="ECO:0000313" key="12">
    <source>
        <dbReference type="Proteomes" id="UP000623419"/>
    </source>
</evidence>
<evidence type="ECO:0000256" key="4">
    <source>
        <dbReference type="ARBA" id="ARBA00022448"/>
    </source>
</evidence>
<keyword evidence="8" id="KW-0653">Protein transport</keyword>
<comment type="similarity">
    <text evidence="2">Belongs to the GSP N family.</text>
</comment>
<keyword evidence="7" id="KW-0812">Transmembrane</keyword>
<dbReference type="RefSeq" id="WP_188665450.1">
    <property type="nucleotide sequence ID" value="NZ_BMKC01000004.1"/>
</dbReference>
<keyword evidence="5" id="KW-1003">Cell membrane</keyword>
<sequence length="247" mass="26174">MKPWAWLAAGTFLYVVSLIVFAPAQLLDAKLDQASKGHLRLVSPEGTLWSGRGRAELRDQAGNRRWAAPLAWRLRPSALLAGRMDFELATDPPASLSAMSLSRSRIALSGVDIRLPAATLAAGIPDMAAWGVAGEIRLVADSLAFGPGLAAGSATVHWQAAGSSLSPVSPLGDYALDVQGLDGGWRGSLRTTAGPLQISGQGAWQPGAHPRFEATAVVPAARRAELAPFLRLLAVERSDGRFEWQLR</sequence>
<evidence type="ECO:0000256" key="1">
    <source>
        <dbReference type="ARBA" id="ARBA00004533"/>
    </source>
</evidence>
<evidence type="ECO:0000256" key="8">
    <source>
        <dbReference type="ARBA" id="ARBA00022927"/>
    </source>
</evidence>
<dbReference type="InterPro" id="IPR022792">
    <property type="entry name" value="T2SS_protein-GspN"/>
</dbReference>
<protein>
    <recommendedName>
        <fullName evidence="3">Type II secretion system protein N</fullName>
    </recommendedName>
    <alternativeName>
        <fullName evidence="10">General secretion pathway protein N</fullName>
    </alternativeName>
</protein>
<organism evidence="11 12">
    <name type="scientific">Arenimonas soli</name>
    <dbReference type="NCBI Taxonomy" id="2269504"/>
    <lineage>
        <taxon>Bacteria</taxon>
        <taxon>Pseudomonadati</taxon>
        <taxon>Pseudomonadota</taxon>
        <taxon>Gammaproteobacteria</taxon>
        <taxon>Lysobacterales</taxon>
        <taxon>Lysobacteraceae</taxon>
        <taxon>Arenimonas</taxon>
    </lineage>
</organism>
<evidence type="ECO:0000313" key="11">
    <source>
        <dbReference type="EMBL" id="GGA86903.1"/>
    </source>
</evidence>
<keyword evidence="12" id="KW-1185">Reference proteome</keyword>
<evidence type="ECO:0000256" key="6">
    <source>
        <dbReference type="ARBA" id="ARBA00022519"/>
    </source>
</evidence>
<evidence type="ECO:0000256" key="2">
    <source>
        <dbReference type="ARBA" id="ARBA00007208"/>
    </source>
</evidence>
<keyword evidence="9" id="KW-0472">Membrane</keyword>
<evidence type="ECO:0000256" key="10">
    <source>
        <dbReference type="ARBA" id="ARBA00030772"/>
    </source>
</evidence>
<evidence type="ECO:0000256" key="7">
    <source>
        <dbReference type="ARBA" id="ARBA00022692"/>
    </source>
</evidence>
<dbReference type="EMBL" id="BMKC01000004">
    <property type="protein sequence ID" value="GGA86903.1"/>
    <property type="molecule type" value="Genomic_DNA"/>
</dbReference>
<evidence type="ECO:0000256" key="9">
    <source>
        <dbReference type="ARBA" id="ARBA00023136"/>
    </source>
</evidence>
<keyword evidence="6" id="KW-0997">Cell inner membrane</keyword>
<accession>A0ABQ1HSV9</accession>
<evidence type="ECO:0000256" key="5">
    <source>
        <dbReference type="ARBA" id="ARBA00022475"/>
    </source>
</evidence>
<comment type="subcellular location">
    <subcellularLocation>
        <location evidence="1">Cell inner membrane</location>
    </subcellularLocation>
</comment>
<evidence type="ECO:0000256" key="3">
    <source>
        <dbReference type="ARBA" id="ARBA00021563"/>
    </source>
</evidence>
<reference evidence="12" key="1">
    <citation type="journal article" date="2019" name="Int. J. Syst. Evol. Microbiol.">
        <title>The Global Catalogue of Microorganisms (GCM) 10K type strain sequencing project: providing services to taxonomists for standard genome sequencing and annotation.</title>
        <authorList>
            <consortium name="The Broad Institute Genomics Platform"/>
            <consortium name="The Broad Institute Genome Sequencing Center for Infectious Disease"/>
            <person name="Wu L."/>
            <person name="Ma J."/>
        </authorList>
    </citation>
    <scope>NUCLEOTIDE SEQUENCE [LARGE SCALE GENOMIC DNA]</scope>
    <source>
        <strain evidence="12">CGMCC 1.15905</strain>
    </source>
</reference>
<keyword evidence="4" id="KW-0813">Transport</keyword>
<dbReference type="Proteomes" id="UP000623419">
    <property type="component" value="Unassembled WGS sequence"/>
</dbReference>
<gene>
    <name evidence="11" type="ORF">GCM10011521_26690</name>
</gene>
<proteinExistence type="inferred from homology"/>
<name>A0ABQ1HSV9_9GAMM</name>
<comment type="caution">
    <text evidence="11">The sequence shown here is derived from an EMBL/GenBank/DDBJ whole genome shotgun (WGS) entry which is preliminary data.</text>
</comment>